<dbReference type="Proteomes" id="UP000177982">
    <property type="component" value="Unassembled WGS sequence"/>
</dbReference>
<protein>
    <submittedName>
        <fullName evidence="1">Uncharacterized protein</fullName>
    </submittedName>
</protein>
<dbReference type="AlphaFoldDB" id="A0A1G2L4H6"/>
<comment type="caution">
    <text evidence="1">The sequence shown here is derived from an EMBL/GenBank/DDBJ whole genome shotgun (WGS) entry which is preliminary data.</text>
</comment>
<organism evidence="1 2">
    <name type="scientific">Candidatus Sungbacteria bacterium RIFCSPLOWO2_01_FULL_47_10</name>
    <dbReference type="NCBI Taxonomy" id="1802276"/>
    <lineage>
        <taxon>Bacteria</taxon>
        <taxon>Candidatus Sungiibacteriota</taxon>
    </lineage>
</organism>
<accession>A0A1G2L4H6</accession>
<gene>
    <name evidence="1" type="ORF">A2934_03485</name>
</gene>
<dbReference type="EMBL" id="MHQO01000031">
    <property type="protein sequence ID" value="OHA06414.1"/>
    <property type="molecule type" value="Genomic_DNA"/>
</dbReference>
<evidence type="ECO:0000313" key="2">
    <source>
        <dbReference type="Proteomes" id="UP000177982"/>
    </source>
</evidence>
<reference evidence="1 2" key="1">
    <citation type="journal article" date="2016" name="Nat. Commun.">
        <title>Thousands of microbial genomes shed light on interconnected biogeochemical processes in an aquifer system.</title>
        <authorList>
            <person name="Anantharaman K."/>
            <person name="Brown C.T."/>
            <person name="Hug L.A."/>
            <person name="Sharon I."/>
            <person name="Castelle C.J."/>
            <person name="Probst A.J."/>
            <person name="Thomas B.C."/>
            <person name="Singh A."/>
            <person name="Wilkins M.J."/>
            <person name="Karaoz U."/>
            <person name="Brodie E.L."/>
            <person name="Williams K.H."/>
            <person name="Hubbard S.S."/>
            <person name="Banfield J.F."/>
        </authorList>
    </citation>
    <scope>NUCLEOTIDE SEQUENCE [LARGE SCALE GENOMIC DNA]</scope>
</reference>
<sequence length="283" mass="31797">MKQVAAIIFGTAVLLSVFGVSSAELSWRPIHEITESEIGTIAAASHQSRGRVIEELMKKATHFATIRGLVAVYYIDGNEGYYGGYKNQTAFDSQKDECFDSDDLGCGFSASQNNSSENQFDPVRQRASEIYDRFAEIWAARKGDSLTPDELSEADALMTEFMNLLLLPAVLDSVDKKFVYWAAHRGNRYLELFEITSSSLTNHEVAEFYAEYIIYANDPISRTEDRPDESQVAEAIKKLTDAVMKMDKDEKIYLDSATSMAVKRIDPQAYALMKQLLPDIFLD</sequence>
<evidence type="ECO:0000313" key="1">
    <source>
        <dbReference type="EMBL" id="OHA06414.1"/>
    </source>
</evidence>
<name>A0A1G2L4H6_9BACT</name>
<proteinExistence type="predicted"/>